<evidence type="ECO:0000256" key="6">
    <source>
        <dbReference type="SAM" id="SignalP"/>
    </source>
</evidence>
<dbReference type="PANTHER" id="PTHR24020:SF87">
    <property type="entry name" value="COLLAGEN ALPHA-1(VI) CHAIN-LIKE"/>
    <property type="match status" value="1"/>
</dbReference>
<dbReference type="InterPro" id="IPR002035">
    <property type="entry name" value="VWF_A"/>
</dbReference>
<keyword evidence="3 6" id="KW-0732">Signal</keyword>
<evidence type="ECO:0000256" key="1">
    <source>
        <dbReference type="ARBA" id="ARBA00004613"/>
    </source>
</evidence>
<dbReference type="PROSITE" id="PS50234">
    <property type="entry name" value="VWFA"/>
    <property type="match status" value="4"/>
</dbReference>
<protein>
    <submittedName>
        <fullName evidence="8">Collagen alpha-6(VI) chain</fullName>
    </submittedName>
</protein>
<dbReference type="CDD" id="cd01450">
    <property type="entry name" value="vWFA_subfamily_ECM"/>
    <property type="match status" value="1"/>
</dbReference>
<dbReference type="InterPro" id="IPR036465">
    <property type="entry name" value="vWFA_dom_sf"/>
</dbReference>
<feature type="domain" description="VWFA" evidence="7">
    <location>
        <begin position="426"/>
        <end position="599"/>
    </location>
</feature>
<dbReference type="PANTHER" id="PTHR24020">
    <property type="entry name" value="COLLAGEN ALPHA"/>
    <property type="match status" value="1"/>
</dbReference>
<dbReference type="GO" id="GO:0005581">
    <property type="term" value="C:collagen trimer"/>
    <property type="evidence" value="ECO:0007669"/>
    <property type="project" value="UniProtKB-KW"/>
</dbReference>
<feature type="domain" description="VWFA" evidence="7">
    <location>
        <begin position="625"/>
        <end position="803"/>
    </location>
</feature>
<comment type="caution">
    <text evidence="8">The sequence shown here is derived from an EMBL/GenBank/DDBJ whole genome shotgun (WGS) entry which is preliminary data.</text>
</comment>
<evidence type="ECO:0000256" key="5">
    <source>
        <dbReference type="ARBA" id="ARBA00023180"/>
    </source>
</evidence>
<name>A0A210PQ58_MIZYE</name>
<dbReference type="CDD" id="cd01472">
    <property type="entry name" value="vWA_collagen"/>
    <property type="match status" value="1"/>
</dbReference>
<proteinExistence type="predicted"/>
<feature type="domain" description="VWFA" evidence="7">
    <location>
        <begin position="231"/>
        <end position="404"/>
    </location>
</feature>
<keyword evidence="4" id="KW-0677">Repeat</keyword>
<feature type="signal peptide" evidence="6">
    <location>
        <begin position="1"/>
        <end position="22"/>
    </location>
</feature>
<sequence length="825" mass="88248">MANRFQCVTAVLFGFYISLIVAQGTQDCRGQKSDIIFLLDSSTSEGQQNFKHQLDFVKNLTAIYDIGPNNVQIGLASFSSHVHNQFWLNTYHNQASLQNAIGNVPFTFGNTNTGEGINFVTTQGFTSAHGMRNDVPNILVVMTDGQSQDGTNTASMASKAHQAGIEVVAIGIGDGVSTSELQAIASDPKHILTVENFLALASIQHNVAAATCNIATPAPLTALGCKTSQADVVFILDSSGSEGQNNFQKELQFVSNFVNNVQIGPQNIQVGLVTFSDIVKNEFYLNSFNNKLDIMTKLQNVSYRGSTTYTELGLQYARQFQFTSRHGARPNATKIAVVLTDGQSHSRPATLSEASRLKQIGVKIISVGIGTQVSQEEINGIASDSNHAFTVATFDALHTIQSELENTACGGTIPPVTTTCGSKPADIVFILDSSGSEGGDNFNKQLQFMSNFVKHFSIGPHDVQFGLVTFSIQARNEFYLNTYNSVQDISNKLTNIAYIGSTTHTELGLQYARQFQFSSSHGARQNAQKIAIILTDGQSQSSTDTIHQADLLKQMGVKIISIGIGSYISQTELLSMAADQQHVLTVGSFDALHTIQSELKESSCGGGAGGTTPASTGTNSACLADVVFAIDASGVEGQSNFQKSLAFMSEVVNEFPGVPYNVKFGLVTFGSHASTNFYLSQYNSKTSLIRAIQSTSYIGGTQNTWIGLYVVRHTTLTTAKGARPGVKPYVILITNGKSSSHPSFLRETTSLRQATNMTGIAIGIGNGVNMDEINSFANDGHHAFHVSNADGLLTLKHTIHDSICGGISSAVTTSLPTFTTTPGGK</sequence>
<evidence type="ECO:0000313" key="9">
    <source>
        <dbReference type="Proteomes" id="UP000242188"/>
    </source>
</evidence>
<keyword evidence="5" id="KW-0325">Glycoprotein</keyword>
<dbReference type="GO" id="GO:0005576">
    <property type="term" value="C:extracellular region"/>
    <property type="evidence" value="ECO:0007669"/>
    <property type="project" value="UniProtKB-SubCell"/>
</dbReference>
<dbReference type="SMART" id="SM00327">
    <property type="entry name" value="VWA"/>
    <property type="match status" value="4"/>
</dbReference>
<reference evidence="8 9" key="1">
    <citation type="journal article" date="2017" name="Nat. Ecol. Evol.">
        <title>Scallop genome provides insights into evolution of bilaterian karyotype and development.</title>
        <authorList>
            <person name="Wang S."/>
            <person name="Zhang J."/>
            <person name="Jiao W."/>
            <person name="Li J."/>
            <person name="Xun X."/>
            <person name="Sun Y."/>
            <person name="Guo X."/>
            <person name="Huan P."/>
            <person name="Dong B."/>
            <person name="Zhang L."/>
            <person name="Hu X."/>
            <person name="Sun X."/>
            <person name="Wang J."/>
            <person name="Zhao C."/>
            <person name="Wang Y."/>
            <person name="Wang D."/>
            <person name="Huang X."/>
            <person name="Wang R."/>
            <person name="Lv J."/>
            <person name="Li Y."/>
            <person name="Zhang Z."/>
            <person name="Liu B."/>
            <person name="Lu W."/>
            <person name="Hui Y."/>
            <person name="Liang J."/>
            <person name="Zhou Z."/>
            <person name="Hou R."/>
            <person name="Li X."/>
            <person name="Liu Y."/>
            <person name="Li H."/>
            <person name="Ning X."/>
            <person name="Lin Y."/>
            <person name="Zhao L."/>
            <person name="Xing Q."/>
            <person name="Dou J."/>
            <person name="Li Y."/>
            <person name="Mao J."/>
            <person name="Guo H."/>
            <person name="Dou H."/>
            <person name="Li T."/>
            <person name="Mu C."/>
            <person name="Jiang W."/>
            <person name="Fu Q."/>
            <person name="Fu X."/>
            <person name="Miao Y."/>
            <person name="Liu J."/>
            <person name="Yu Q."/>
            <person name="Li R."/>
            <person name="Liao H."/>
            <person name="Li X."/>
            <person name="Kong Y."/>
            <person name="Jiang Z."/>
            <person name="Chourrout D."/>
            <person name="Li R."/>
            <person name="Bao Z."/>
        </authorList>
    </citation>
    <scope>NUCLEOTIDE SEQUENCE [LARGE SCALE GENOMIC DNA]</scope>
    <source>
        <strain evidence="8 9">PY_sf001</strain>
    </source>
</reference>
<evidence type="ECO:0000256" key="2">
    <source>
        <dbReference type="ARBA" id="ARBA00022525"/>
    </source>
</evidence>
<evidence type="ECO:0000259" key="7">
    <source>
        <dbReference type="PROSITE" id="PS50234"/>
    </source>
</evidence>
<evidence type="ECO:0000256" key="4">
    <source>
        <dbReference type="ARBA" id="ARBA00022737"/>
    </source>
</evidence>
<feature type="chain" id="PRO_5012442573" evidence="6">
    <location>
        <begin position="23"/>
        <end position="825"/>
    </location>
</feature>
<dbReference type="SUPFAM" id="SSF53300">
    <property type="entry name" value="vWA-like"/>
    <property type="match status" value="4"/>
</dbReference>
<dbReference type="FunFam" id="3.40.50.410:FF:000004">
    <property type="entry name" value="collagen alpha-6(VI) chain"/>
    <property type="match status" value="3"/>
</dbReference>
<dbReference type="AlphaFoldDB" id="A0A210PQ58"/>
<dbReference type="Gene3D" id="3.40.50.410">
    <property type="entry name" value="von Willebrand factor, type A domain"/>
    <property type="match status" value="4"/>
</dbReference>
<feature type="domain" description="VWFA" evidence="7">
    <location>
        <begin position="34"/>
        <end position="207"/>
    </location>
</feature>
<keyword evidence="2" id="KW-0964">Secreted</keyword>
<evidence type="ECO:0000313" key="8">
    <source>
        <dbReference type="EMBL" id="OWF38639.1"/>
    </source>
</evidence>
<keyword evidence="9" id="KW-1185">Reference proteome</keyword>
<dbReference type="InterPro" id="IPR050525">
    <property type="entry name" value="ECM_Assembly_Org"/>
</dbReference>
<evidence type="ECO:0000256" key="3">
    <source>
        <dbReference type="ARBA" id="ARBA00022729"/>
    </source>
</evidence>
<dbReference type="OrthoDB" id="10256829at2759"/>
<dbReference type="Proteomes" id="UP000242188">
    <property type="component" value="Unassembled WGS sequence"/>
</dbReference>
<organism evidence="8 9">
    <name type="scientific">Mizuhopecten yessoensis</name>
    <name type="common">Japanese scallop</name>
    <name type="synonym">Patinopecten yessoensis</name>
    <dbReference type="NCBI Taxonomy" id="6573"/>
    <lineage>
        <taxon>Eukaryota</taxon>
        <taxon>Metazoa</taxon>
        <taxon>Spiralia</taxon>
        <taxon>Lophotrochozoa</taxon>
        <taxon>Mollusca</taxon>
        <taxon>Bivalvia</taxon>
        <taxon>Autobranchia</taxon>
        <taxon>Pteriomorphia</taxon>
        <taxon>Pectinida</taxon>
        <taxon>Pectinoidea</taxon>
        <taxon>Pectinidae</taxon>
        <taxon>Mizuhopecten</taxon>
    </lineage>
</organism>
<accession>A0A210PQ58</accession>
<dbReference type="EMBL" id="NEDP02005560">
    <property type="protein sequence ID" value="OWF38639.1"/>
    <property type="molecule type" value="Genomic_DNA"/>
</dbReference>
<dbReference type="PRINTS" id="PR00453">
    <property type="entry name" value="VWFADOMAIN"/>
</dbReference>
<dbReference type="Pfam" id="PF00092">
    <property type="entry name" value="VWA"/>
    <property type="match status" value="4"/>
</dbReference>
<gene>
    <name evidence="8" type="ORF">KP79_PYT09961</name>
</gene>
<keyword evidence="8" id="KW-0176">Collagen</keyword>
<comment type="subcellular location">
    <subcellularLocation>
        <location evidence="1">Secreted</location>
    </subcellularLocation>
</comment>